<name>A0A514LEM6_9BACI</name>
<feature type="chain" id="PRO_5021889200" description="Sporulation protein" evidence="1">
    <location>
        <begin position="23"/>
        <end position="222"/>
    </location>
</feature>
<proteinExistence type="predicted"/>
<dbReference type="AlphaFoldDB" id="A0A514LEM6"/>
<organism evidence="2 3">
    <name type="scientific">Salicibibacter halophilus</name>
    <dbReference type="NCBI Taxonomy" id="2502791"/>
    <lineage>
        <taxon>Bacteria</taxon>
        <taxon>Bacillati</taxon>
        <taxon>Bacillota</taxon>
        <taxon>Bacilli</taxon>
        <taxon>Bacillales</taxon>
        <taxon>Bacillaceae</taxon>
        <taxon>Salicibibacter</taxon>
    </lineage>
</organism>
<dbReference type="PROSITE" id="PS51257">
    <property type="entry name" value="PROKAR_LIPOPROTEIN"/>
    <property type="match status" value="1"/>
</dbReference>
<dbReference type="OrthoDB" id="2854343at2"/>
<accession>A0A514LEM6</accession>
<evidence type="ECO:0000313" key="2">
    <source>
        <dbReference type="EMBL" id="QDI90015.1"/>
    </source>
</evidence>
<dbReference type="KEGG" id="sale:EPH95_01525"/>
<keyword evidence="1" id="KW-0732">Signal</keyword>
<evidence type="ECO:0008006" key="4">
    <source>
        <dbReference type="Google" id="ProtNLM"/>
    </source>
</evidence>
<keyword evidence="3" id="KW-1185">Reference proteome</keyword>
<gene>
    <name evidence="2" type="ORF">EPH95_01525</name>
</gene>
<sequence length="222" mass="25238">MKTKLLILALVTVFVITGCVQAQHETGHTRQDYNPELELGINLNDHLGPASDLMVPDEGPGNLTRTGTQDVDSQRDYGWHKNRLNSVKTGRINDHPRLNDDSESLRDQVQEINQAYEGERENPATVKEKIERLEPVSDAYVVSHDGRLYIGIEGASVDDEHLERAVSSLVNEEDIEWHTDRRAVHRIRAAEKTANSDGEFGVHQWFEDIEYELQQLGDDWTN</sequence>
<evidence type="ECO:0000313" key="3">
    <source>
        <dbReference type="Proteomes" id="UP000319756"/>
    </source>
</evidence>
<dbReference type="EMBL" id="CP035485">
    <property type="protein sequence ID" value="QDI90015.1"/>
    <property type="molecule type" value="Genomic_DNA"/>
</dbReference>
<protein>
    <recommendedName>
        <fullName evidence="4">Sporulation protein</fullName>
    </recommendedName>
</protein>
<reference evidence="3" key="1">
    <citation type="submission" date="2019-01" db="EMBL/GenBank/DDBJ databases">
        <title>Genomic analysis of Salicibibacter sp. NKC3-5.</title>
        <authorList>
            <person name="Oh Y.J."/>
        </authorList>
    </citation>
    <scope>NUCLEOTIDE SEQUENCE [LARGE SCALE GENOMIC DNA]</scope>
    <source>
        <strain evidence="3">NKC3-5</strain>
    </source>
</reference>
<dbReference type="Proteomes" id="UP000319756">
    <property type="component" value="Chromosome"/>
</dbReference>
<dbReference type="RefSeq" id="WP_142086734.1">
    <property type="nucleotide sequence ID" value="NZ_CP035485.1"/>
</dbReference>
<evidence type="ECO:0000256" key="1">
    <source>
        <dbReference type="SAM" id="SignalP"/>
    </source>
</evidence>
<feature type="signal peptide" evidence="1">
    <location>
        <begin position="1"/>
        <end position="22"/>
    </location>
</feature>